<dbReference type="SUPFAM" id="SSF55811">
    <property type="entry name" value="Nudix"/>
    <property type="match status" value="1"/>
</dbReference>
<proteinExistence type="inferred from homology"/>
<evidence type="ECO:0000256" key="5">
    <source>
        <dbReference type="ARBA" id="ARBA00022801"/>
    </source>
</evidence>
<organism evidence="9 10">
    <name type="scientific">Derxia gummosa DSM 723</name>
    <dbReference type="NCBI Taxonomy" id="1121388"/>
    <lineage>
        <taxon>Bacteria</taxon>
        <taxon>Pseudomonadati</taxon>
        <taxon>Pseudomonadota</taxon>
        <taxon>Betaproteobacteria</taxon>
        <taxon>Burkholderiales</taxon>
        <taxon>Alcaligenaceae</taxon>
        <taxon>Derxia</taxon>
    </lineage>
</organism>
<reference evidence="10" key="1">
    <citation type="submission" date="2025-08" db="UniProtKB">
        <authorList>
            <consortium name="RefSeq"/>
        </authorList>
    </citation>
    <scope>IDENTIFICATION</scope>
</reference>
<comment type="similarity">
    <text evidence="3">Belongs to the Nudix hydrolase family. NudK subfamily.</text>
</comment>
<dbReference type="Pfam" id="PF00293">
    <property type="entry name" value="NUDIX"/>
    <property type="match status" value="1"/>
</dbReference>
<keyword evidence="9" id="KW-1185">Reference proteome</keyword>
<evidence type="ECO:0000256" key="1">
    <source>
        <dbReference type="ARBA" id="ARBA00000847"/>
    </source>
</evidence>
<dbReference type="GO" id="GO:0005829">
    <property type="term" value="C:cytosol"/>
    <property type="evidence" value="ECO:0007669"/>
    <property type="project" value="TreeGrafter"/>
</dbReference>
<dbReference type="Proteomes" id="UP000675920">
    <property type="component" value="Unplaced"/>
</dbReference>
<dbReference type="PROSITE" id="PS51462">
    <property type="entry name" value="NUDIX"/>
    <property type="match status" value="1"/>
</dbReference>
<keyword evidence="5" id="KW-0378">Hydrolase</keyword>
<dbReference type="GO" id="GO:0006753">
    <property type="term" value="P:nucleoside phosphate metabolic process"/>
    <property type="evidence" value="ECO:0007669"/>
    <property type="project" value="TreeGrafter"/>
</dbReference>
<dbReference type="RefSeq" id="WP_028310312.1">
    <property type="nucleotide sequence ID" value="NZ_AXWS01000007.1"/>
</dbReference>
<dbReference type="GO" id="GO:0016787">
    <property type="term" value="F:hydrolase activity"/>
    <property type="evidence" value="ECO:0007669"/>
    <property type="project" value="UniProtKB-KW"/>
</dbReference>
<dbReference type="Gene3D" id="3.90.79.10">
    <property type="entry name" value="Nucleoside Triphosphate Pyrophosphohydrolase"/>
    <property type="match status" value="1"/>
</dbReference>
<dbReference type="PANTHER" id="PTHR11839:SF18">
    <property type="entry name" value="NUDIX HYDROLASE DOMAIN-CONTAINING PROTEIN"/>
    <property type="match status" value="1"/>
</dbReference>
<evidence type="ECO:0000256" key="6">
    <source>
        <dbReference type="ARBA" id="ARBA00032162"/>
    </source>
</evidence>
<comment type="catalytic activity">
    <reaction evidence="1">
        <text>GDP-alpha-D-mannose + H2O = alpha-D-mannose 1-phosphate + GMP + 2 H(+)</text>
        <dbReference type="Rhea" id="RHEA:27978"/>
        <dbReference type="ChEBI" id="CHEBI:15377"/>
        <dbReference type="ChEBI" id="CHEBI:15378"/>
        <dbReference type="ChEBI" id="CHEBI:57527"/>
        <dbReference type="ChEBI" id="CHEBI:58115"/>
        <dbReference type="ChEBI" id="CHEBI:58409"/>
    </reaction>
</comment>
<accession>A0A8B6X1L3</accession>
<evidence type="ECO:0000313" key="10">
    <source>
        <dbReference type="RefSeq" id="WP_028310312.1"/>
    </source>
</evidence>
<feature type="domain" description="Nudix hydrolase" evidence="8">
    <location>
        <begin position="50"/>
        <end position="181"/>
    </location>
</feature>
<dbReference type="PANTHER" id="PTHR11839">
    <property type="entry name" value="UDP/ADP-SUGAR PYROPHOSPHATASE"/>
    <property type="match status" value="1"/>
</dbReference>
<comment type="cofactor">
    <cofactor evidence="2">
        <name>Mg(2+)</name>
        <dbReference type="ChEBI" id="CHEBI:18420"/>
    </cofactor>
</comment>
<sequence length="196" mass="22050">MTNPSDPRLEKSDPKLDEATVSSEIVFSGHFLKVRRDVARMPDGKTTTREHILHPGAVMIVPMLDDGRLVLERQFRYPLGRVFLEFPAGKIDPGEAMQVCGERELLEETGYRAREWVRLGAINNAIGYSDEVIEIWLARGLEAGSNQLDEHEFLEVIAVSLDELLGWIRSGEVTDVKTIVGAYWAEQFLAGKWPAD</sequence>
<evidence type="ECO:0000256" key="7">
    <source>
        <dbReference type="ARBA" id="ARBA00032272"/>
    </source>
</evidence>
<dbReference type="InterPro" id="IPR015797">
    <property type="entry name" value="NUDIX_hydrolase-like_dom_sf"/>
</dbReference>
<evidence type="ECO:0000259" key="8">
    <source>
        <dbReference type="PROSITE" id="PS51462"/>
    </source>
</evidence>
<evidence type="ECO:0000256" key="3">
    <source>
        <dbReference type="ARBA" id="ARBA00007275"/>
    </source>
</evidence>
<dbReference type="AlphaFoldDB" id="A0A8B6X1L3"/>
<dbReference type="InterPro" id="IPR000086">
    <property type="entry name" value="NUDIX_hydrolase_dom"/>
</dbReference>
<evidence type="ECO:0000313" key="9">
    <source>
        <dbReference type="Proteomes" id="UP000675920"/>
    </source>
</evidence>
<evidence type="ECO:0000256" key="4">
    <source>
        <dbReference type="ARBA" id="ARBA00016377"/>
    </source>
</evidence>
<evidence type="ECO:0000256" key="2">
    <source>
        <dbReference type="ARBA" id="ARBA00001946"/>
    </source>
</evidence>
<name>A0A8B6X1L3_9BURK</name>
<dbReference type="GO" id="GO:0019693">
    <property type="term" value="P:ribose phosphate metabolic process"/>
    <property type="evidence" value="ECO:0007669"/>
    <property type="project" value="TreeGrafter"/>
</dbReference>
<dbReference type="OrthoDB" id="9806150at2"/>
<protein>
    <recommendedName>
        <fullName evidence="4">GDP-mannose pyrophosphatase</fullName>
    </recommendedName>
    <alternativeName>
        <fullName evidence="6">GDP-mannose hydrolase</fullName>
    </alternativeName>
    <alternativeName>
        <fullName evidence="7">GDPMK</fullName>
    </alternativeName>
</protein>